<gene>
    <name evidence="2" type="ORF">WMO41_12920</name>
</gene>
<organism evidence="2 3">
    <name type="scientific">Ventrimonas faecis</name>
    <dbReference type="NCBI Taxonomy" id="3133170"/>
    <lineage>
        <taxon>Bacteria</taxon>
        <taxon>Bacillati</taxon>
        <taxon>Bacillota</taxon>
        <taxon>Clostridia</taxon>
        <taxon>Lachnospirales</taxon>
        <taxon>Lachnospiraceae</taxon>
        <taxon>Ventrimonas</taxon>
    </lineage>
</organism>
<feature type="transmembrane region" description="Helical" evidence="1">
    <location>
        <begin position="107"/>
        <end position="130"/>
    </location>
</feature>
<name>A0ABV1HP06_9FIRM</name>
<dbReference type="InterPro" id="IPR010699">
    <property type="entry name" value="DUF1275"/>
</dbReference>
<evidence type="ECO:0000313" key="3">
    <source>
        <dbReference type="Proteomes" id="UP001437460"/>
    </source>
</evidence>
<comment type="caution">
    <text evidence="2">The sequence shown here is derived from an EMBL/GenBank/DDBJ whole genome shotgun (WGS) entry which is preliminary data.</text>
</comment>
<evidence type="ECO:0000313" key="2">
    <source>
        <dbReference type="EMBL" id="MEQ2564052.1"/>
    </source>
</evidence>
<dbReference type="RefSeq" id="WP_349230106.1">
    <property type="nucleotide sequence ID" value="NZ_JBBMFJ010000030.1"/>
</dbReference>
<keyword evidence="3" id="KW-1185">Reference proteome</keyword>
<sequence length="259" mass="29354">MKKEHTKIRPHGQMSDSFATAAFLSLSGGLQDSYTYLLRGRVFANAQTGNLVLLSQCIIQRQWNRVLHYLIPIFFFAFGVAAAELIRERFQKTVKIHWRQLVLADEIFLLFLVGCLPGKFNLLANAMVSFSCAMQVQAFRKVNGYAFASTMCIGNMRSGMESLCAYRETHHLSELCKAVRYCGIILLFALGAGAGSCLLSVFGLHTIWISCFLLLISLCLMFMRDEVSDHPEIRQEEKAIISDLKDIRNEIHDIEQQMK</sequence>
<feature type="transmembrane region" description="Helical" evidence="1">
    <location>
        <begin position="181"/>
        <end position="201"/>
    </location>
</feature>
<evidence type="ECO:0000256" key="1">
    <source>
        <dbReference type="SAM" id="Phobius"/>
    </source>
</evidence>
<dbReference type="Pfam" id="PF06912">
    <property type="entry name" value="DUF1275"/>
    <property type="match status" value="1"/>
</dbReference>
<keyword evidence="1" id="KW-0472">Membrane</keyword>
<keyword evidence="1" id="KW-1133">Transmembrane helix</keyword>
<accession>A0ABV1HP06</accession>
<proteinExistence type="predicted"/>
<dbReference type="PANTHER" id="PTHR37314">
    <property type="entry name" value="SLR0142 PROTEIN"/>
    <property type="match status" value="1"/>
</dbReference>
<dbReference type="EMBL" id="JBBMFJ010000030">
    <property type="protein sequence ID" value="MEQ2564052.1"/>
    <property type="molecule type" value="Genomic_DNA"/>
</dbReference>
<protein>
    <submittedName>
        <fullName evidence="2">YoaK family protein</fullName>
    </submittedName>
</protein>
<dbReference type="PANTHER" id="PTHR37314:SF4">
    <property type="entry name" value="UPF0700 TRANSMEMBRANE PROTEIN YOAK"/>
    <property type="match status" value="1"/>
</dbReference>
<feature type="transmembrane region" description="Helical" evidence="1">
    <location>
        <begin position="66"/>
        <end position="86"/>
    </location>
</feature>
<keyword evidence="1" id="KW-0812">Transmembrane</keyword>
<dbReference type="Proteomes" id="UP001437460">
    <property type="component" value="Unassembled WGS sequence"/>
</dbReference>
<reference evidence="2 3" key="1">
    <citation type="submission" date="2024-03" db="EMBL/GenBank/DDBJ databases">
        <title>Human intestinal bacterial collection.</title>
        <authorList>
            <person name="Pauvert C."/>
            <person name="Hitch T.C.A."/>
            <person name="Clavel T."/>
        </authorList>
    </citation>
    <scope>NUCLEOTIDE SEQUENCE [LARGE SCALE GENOMIC DNA]</scope>
    <source>
        <strain evidence="2 3">CLA-AP-H27</strain>
    </source>
</reference>